<keyword evidence="1" id="KW-0812">Transmembrane</keyword>
<evidence type="ECO:0000313" key="2">
    <source>
        <dbReference type="EMBL" id="GHB99085.1"/>
    </source>
</evidence>
<keyword evidence="3" id="KW-1185">Reference proteome</keyword>
<evidence type="ECO:0008006" key="4">
    <source>
        <dbReference type="Google" id="ProtNLM"/>
    </source>
</evidence>
<sequence>MKLKNLIGIIVLGAAGYFGYTFLVTNFSAEAMVYKRYASALLDSEPSRIKTLVADNSALEPFKAGQQRKDLINGEVRFTWYEFKDKKFSNDGKSVTLTVLQKMRVDPPGEDTFYGTVVRSDRHVVVLEKFQSSWRIRSFEDTPMMNYRAENSSRR</sequence>
<name>A0A8J3DBH4_9BACT</name>
<evidence type="ECO:0000313" key="3">
    <source>
        <dbReference type="Proteomes" id="UP000642829"/>
    </source>
</evidence>
<dbReference type="EMBL" id="BMXG01000007">
    <property type="protein sequence ID" value="GHB99085.1"/>
    <property type="molecule type" value="Genomic_DNA"/>
</dbReference>
<dbReference type="RefSeq" id="WP_189513357.1">
    <property type="nucleotide sequence ID" value="NZ_BMXG01000007.1"/>
</dbReference>
<dbReference type="Proteomes" id="UP000642829">
    <property type="component" value="Unassembled WGS sequence"/>
</dbReference>
<proteinExistence type="predicted"/>
<keyword evidence="1" id="KW-0472">Membrane</keyword>
<gene>
    <name evidence="2" type="ORF">GCM10007047_13960</name>
</gene>
<reference evidence="2" key="1">
    <citation type="journal article" date="2014" name="Int. J. Syst. Evol. Microbiol.">
        <title>Complete genome sequence of Corynebacterium casei LMG S-19264T (=DSM 44701T), isolated from a smear-ripened cheese.</title>
        <authorList>
            <consortium name="US DOE Joint Genome Institute (JGI-PGF)"/>
            <person name="Walter F."/>
            <person name="Albersmeier A."/>
            <person name="Kalinowski J."/>
            <person name="Ruckert C."/>
        </authorList>
    </citation>
    <scope>NUCLEOTIDE SEQUENCE</scope>
    <source>
        <strain evidence="2">KCTC 12870</strain>
    </source>
</reference>
<protein>
    <recommendedName>
        <fullName evidence="4">DUF4829 domain-containing protein</fullName>
    </recommendedName>
</protein>
<organism evidence="2 3">
    <name type="scientific">Cerasicoccus arenae</name>
    <dbReference type="NCBI Taxonomy" id="424488"/>
    <lineage>
        <taxon>Bacteria</taxon>
        <taxon>Pseudomonadati</taxon>
        <taxon>Verrucomicrobiota</taxon>
        <taxon>Opitutia</taxon>
        <taxon>Puniceicoccales</taxon>
        <taxon>Cerasicoccaceae</taxon>
        <taxon>Cerasicoccus</taxon>
    </lineage>
</organism>
<comment type="caution">
    <text evidence="2">The sequence shown here is derived from an EMBL/GenBank/DDBJ whole genome shotgun (WGS) entry which is preliminary data.</text>
</comment>
<evidence type="ECO:0000256" key="1">
    <source>
        <dbReference type="SAM" id="Phobius"/>
    </source>
</evidence>
<keyword evidence="1" id="KW-1133">Transmembrane helix</keyword>
<feature type="transmembrane region" description="Helical" evidence="1">
    <location>
        <begin position="6"/>
        <end position="27"/>
    </location>
</feature>
<reference evidence="2" key="2">
    <citation type="submission" date="2020-09" db="EMBL/GenBank/DDBJ databases">
        <authorList>
            <person name="Sun Q."/>
            <person name="Kim S."/>
        </authorList>
    </citation>
    <scope>NUCLEOTIDE SEQUENCE</scope>
    <source>
        <strain evidence="2">KCTC 12870</strain>
    </source>
</reference>
<accession>A0A8J3DBH4</accession>
<dbReference type="AlphaFoldDB" id="A0A8J3DBH4"/>